<reference evidence="2" key="2">
    <citation type="submission" date="2021-04" db="EMBL/GenBank/DDBJ databases">
        <title>Taxonomy of Flavobacteriaceae bacterium ZY171143.</title>
        <authorList>
            <person name="Li F."/>
        </authorList>
    </citation>
    <scope>NUCLEOTIDE SEQUENCE [LARGE SCALE GENOMIC DNA]</scope>
    <source>
        <strain evidence="2">ZY171143</strain>
    </source>
</reference>
<keyword evidence="2" id="KW-1185">Reference proteome</keyword>
<gene>
    <name evidence="1" type="ORF">J9309_05890</name>
</gene>
<dbReference type="EMBL" id="CP072842">
    <property type="protein sequence ID" value="QTV06845.1"/>
    <property type="molecule type" value="Genomic_DNA"/>
</dbReference>
<dbReference type="RefSeq" id="WP_230477629.1">
    <property type="nucleotide sequence ID" value="NZ_CP072842.1"/>
</dbReference>
<accession>A0ABX7XG47</accession>
<evidence type="ECO:0000313" key="1">
    <source>
        <dbReference type="EMBL" id="QTV06845.1"/>
    </source>
</evidence>
<sequence length="90" mass="10745">MKHLYVEVTFDFDEQYKNEKEIFLDYLISEDWVNLDCERNWKVGFNQKLIINDRIAIIKDDLEIASKISKIKAVDYAIVLEDSFYFGTIN</sequence>
<name>A0ABX7XG47_9FLAO</name>
<organism evidence="1 2">
    <name type="scientific">Faecalibacter bovis</name>
    <dbReference type="NCBI Taxonomy" id="2898187"/>
    <lineage>
        <taxon>Bacteria</taxon>
        <taxon>Pseudomonadati</taxon>
        <taxon>Bacteroidota</taxon>
        <taxon>Flavobacteriia</taxon>
        <taxon>Flavobacteriales</taxon>
        <taxon>Weeksellaceae</taxon>
        <taxon>Faecalibacter</taxon>
    </lineage>
</organism>
<reference evidence="1 2" key="1">
    <citation type="journal article" date="2021" name="Int. J. Syst. Evol. Microbiol.">
        <title>Faecalibacter bovis sp. nov., isolated from cow faeces.</title>
        <authorList>
            <person name="Li F."/>
            <person name="Zhao W."/>
            <person name="Hong Q."/>
            <person name="Shao Q."/>
            <person name="Song J."/>
            <person name="Yang S."/>
        </authorList>
    </citation>
    <scope>NUCLEOTIDE SEQUENCE [LARGE SCALE GENOMIC DNA]</scope>
    <source>
        <strain evidence="1 2">ZY171143</strain>
    </source>
</reference>
<proteinExistence type="predicted"/>
<evidence type="ECO:0000313" key="2">
    <source>
        <dbReference type="Proteomes" id="UP000672011"/>
    </source>
</evidence>
<dbReference type="Proteomes" id="UP000672011">
    <property type="component" value="Chromosome"/>
</dbReference>
<protein>
    <submittedName>
        <fullName evidence="1">Uncharacterized protein</fullName>
    </submittedName>
</protein>